<evidence type="ECO:0000313" key="2">
    <source>
        <dbReference type="EMBL" id="QOV90375.1"/>
    </source>
</evidence>
<accession>A0A7M2WY19</accession>
<proteinExistence type="predicted"/>
<dbReference type="KEGG" id="hbs:IPV69_03120"/>
<gene>
    <name evidence="2" type="ORF">IPV69_03120</name>
</gene>
<name>A0A7M2WY19_9BACT</name>
<dbReference type="Proteomes" id="UP000593765">
    <property type="component" value="Chromosome"/>
</dbReference>
<evidence type="ECO:0008006" key="4">
    <source>
        <dbReference type="Google" id="ProtNLM"/>
    </source>
</evidence>
<evidence type="ECO:0000313" key="3">
    <source>
        <dbReference type="Proteomes" id="UP000593765"/>
    </source>
</evidence>
<organism evidence="2 3">
    <name type="scientific">Humisphaera borealis</name>
    <dbReference type="NCBI Taxonomy" id="2807512"/>
    <lineage>
        <taxon>Bacteria</taxon>
        <taxon>Pseudomonadati</taxon>
        <taxon>Planctomycetota</taxon>
        <taxon>Phycisphaerae</taxon>
        <taxon>Tepidisphaerales</taxon>
        <taxon>Tepidisphaeraceae</taxon>
        <taxon>Humisphaera</taxon>
    </lineage>
</organism>
<dbReference type="AlphaFoldDB" id="A0A7M2WY19"/>
<keyword evidence="3" id="KW-1185">Reference proteome</keyword>
<feature type="chain" id="PRO_5034812211" description="Transporter" evidence="1">
    <location>
        <begin position="19"/>
        <end position="322"/>
    </location>
</feature>
<reference evidence="2 3" key="1">
    <citation type="submission" date="2020-10" db="EMBL/GenBank/DDBJ databases">
        <title>Wide distribution of Phycisphaera-like planctomycetes from WD2101 soil group in peatlands and genome analysis of the first cultivated representative.</title>
        <authorList>
            <person name="Dedysh S.N."/>
            <person name="Beletsky A.V."/>
            <person name="Ivanova A."/>
            <person name="Kulichevskaya I.S."/>
            <person name="Suzina N.E."/>
            <person name="Philippov D.A."/>
            <person name="Rakitin A.L."/>
            <person name="Mardanov A.V."/>
            <person name="Ravin N.V."/>
        </authorList>
    </citation>
    <scope>NUCLEOTIDE SEQUENCE [LARGE SCALE GENOMIC DNA]</scope>
    <source>
        <strain evidence="2 3">M1803</strain>
    </source>
</reference>
<evidence type="ECO:0000256" key="1">
    <source>
        <dbReference type="SAM" id="SignalP"/>
    </source>
</evidence>
<sequence length="322" mass="35653">MAWTAASLRSGIATVAFAAVFTSASARAQVAAPAIEESRPIVLLRPFALVDQPESIYPDPEPPKPNTGVNEGGVHISLNVSYLTDYVYRGIDRSEIGAIDPSETGDVTEDAPNLQFNGKLTFDLGRAPHPFVGLFANVYNDDPVSRFQEVRPYFGLDWTIRPLRLTAGWQTYIYPERDDFNTSEIFGSIEIDDSVFFRTDRPIFAPYIYAAYDHDLYDGLYLEAGLKHDFVIEGTGVTLTLTGNVGFVAGHGYFTAQNGEDTGFQHYEVGLIGAYSLNTLANISKRYGDWKLRGYLFYTDGLNNDLRADTQIWGGVGIGFDY</sequence>
<protein>
    <recommendedName>
        <fullName evidence="4">Transporter</fullName>
    </recommendedName>
</protein>
<feature type="signal peptide" evidence="1">
    <location>
        <begin position="1"/>
        <end position="18"/>
    </location>
</feature>
<dbReference type="EMBL" id="CP063458">
    <property type="protein sequence ID" value="QOV90375.1"/>
    <property type="molecule type" value="Genomic_DNA"/>
</dbReference>
<keyword evidence="1" id="KW-0732">Signal</keyword>
<dbReference type="RefSeq" id="WP_206293456.1">
    <property type="nucleotide sequence ID" value="NZ_CP063458.1"/>
</dbReference>